<evidence type="ECO:0000313" key="2">
    <source>
        <dbReference type="Proteomes" id="UP001150581"/>
    </source>
</evidence>
<reference evidence="1" key="1">
    <citation type="submission" date="2022-07" db="EMBL/GenBank/DDBJ databases">
        <title>Phylogenomic reconstructions and comparative analyses of Kickxellomycotina fungi.</title>
        <authorList>
            <person name="Reynolds N.K."/>
            <person name="Stajich J.E."/>
            <person name="Barry K."/>
            <person name="Grigoriev I.V."/>
            <person name="Crous P."/>
            <person name="Smith M.E."/>
        </authorList>
    </citation>
    <scope>NUCLEOTIDE SEQUENCE</scope>
    <source>
        <strain evidence="1">Benny 63K</strain>
    </source>
</reference>
<evidence type="ECO:0000313" key="1">
    <source>
        <dbReference type="EMBL" id="KAJ1889791.1"/>
    </source>
</evidence>
<sequence length="710" mass="76478">MDTVIDQATIDELPFVYQVRIRDIEQEYKDGDITQKGLAKRMAQLMQEYQSSTDNVRNSILAAGYDEDVLPGARKMQFDSPANGSSSSSTADSGANPKLAAHGSRGSAGAVVGVRSGSTKANYDARKSTAMGFKKPGINFEALLDDFSSSNNNTGGGMDDYGDDMHLSHQQQRQKLSVQTGYSREESGPLSPQFGFSLGSPMHSMPPMPTIARRQQNAGYGGENSGDFDEMTSGRAYDVLNDMMDPYTALSLQNNQELYSDNSSSNSILDEISDLEPTGYMPDMVGAQSTTQRPHELTGQDRPAEVAVGSAPAHAQRDFRPEPIQIAADRGNVQLPSHLAAPTIPSASQLLTPDTPTVGLFIHHGIDPQAVARAAPMQEKRPVPVPYMPFSAAAAEAFLSPVSGTHETHEFDPEEEEMYASLRQQRQQQRPQSARSSVLTDIGAASTIRSGTITLKDMVLADTGFGSDKGSAAAAAAAAFPEPPVSPGRVTNHLQQLKRNSIQSAAFGGGLQVVNSDDKLREVAFPVLDEVDPEEQAQQMQKSVAARAVSRRPTYGTRSAGRNAVSANNAGRVSYYEAEHESELEVPANFDMAMLAAEQMQIAKPAEPERGHQQMGANNRQSLQYTFEESAAMSMDAQTYLEMTAPAGPVPVLIEEEPDMATRGHTSYLYEGPLVYEDWDASMQAGGENGVAEHQMAAASEGGYMETIVE</sequence>
<gene>
    <name evidence="1" type="ORF">LPJ66_007845</name>
</gene>
<feature type="non-terminal residue" evidence="1">
    <location>
        <position position="710"/>
    </location>
</feature>
<dbReference type="Proteomes" id="UP001150581">
    <property type="component" value="Unassembled WGS sequence"/>
</dbReference>
<keyword evidence="2" id="KW-1185">Reference proteome</keyword>
<name>A0ACC1I7S3_9FUNG</name>
<organism evidence="1 2">
    <name type="scientific">Kickxella alabastrina</name>
    <dbReference type="NCBI Taxonomy" id="61397"/>
    <lineage>
        <taxon>Eukaryota</taxon>
        <taxon>Fungi</taxon>
        <taxon>Fungi incertae sedis</taxon>
        <taxon>Zoopagomycota</taxon>
        <taxon>Kickxellomycotina</taxon>
        <taxon>Kickxellomycetes</taxon>
        <taxon>Kickxellales</taxon>
        <taxon>Kickxellaceae</taxon>
        <taxon>Kickxella</taxon>
    </lineage>
</organism>
<comment type="caution">
    <text evidence="1">The sequence shown here is derived from an EMBL/GenBank/DDBJ whole genome shotgun (WGS) entry which is preliminary data.</text>
</comment>
<accession>A0ACC1I7S3</accession>
<protein>
    <submittedName>
        <fullName evidence="1">Uncharacterized protein</fullName>
    </submittedName>
</protein>
<dbReference type="EMBL" id="JANBPG010001472">
    <property type="protein sequence ID" value="KAJ1889791.1"/>
    <property type="molecule type" value="Genomic_DNA"/>
</dbReference>
<proteinExistence type="predicted"/>